<feature type="transmembrane region" description="Helical" evidence="4">
    <location>
        <begin position="748"/>
        <end position="770"/>
    </location>
</feature>
<accession>A0A8H6YYR0</accession>
<name>A0A8H6YYR0_9AGAR</name>
<dbReference type="OrthoDB" id="10250105at2759"/>
<comment type="caution">
    <text evidence="6">The sequence shown here is derived from an EMBL/GenBank/DDBJ whole genome shotgun (WGS) entry which is preliminary data.</text>
</comment>
<evidence type="ECO:0000256" key="3">
    <source>
        <dbReference type="SAM" id="MobiDB-lite"/>
    </source>
</evidence>
<keyword evidence="7" id="KW-1185">Reference proteome</keyword>
<evidence type="ECO:0000313" key="7">
    <source>
        <dbReference type="Proteomes" id="UP000623467"/>
    </source>
</evidence>
<dbReference type="InterPro" id="IPR045864">
    <property type="entry name" value="aa-tRNA-synth_II/BPL/LPL"/>
</dbReference>
<keyword evidence="4" id="KW-1133">Transmembrane helix</keyword>
<feature type="region of interest" description="Disordered" evidence="3">
    <location>
        <begin position="832"/>
        <end position="866"/>
    </location>
</feature>
<sequence>MSGACWCLCSISSSGTMNVLVYSGPEVIKTSLAHTLSTLRRILLPFYSVQPISQPALVSQPWQASCALLVFPGCRDIVLSTASAAIEGYVQSGGAFLALGTGSHYASRPLDQGILNVASTSISKNMLLRFFDKESGSYIYPSFHHAGSDDASRPVAIQPMDGERIDVMFQSGSTEAVGVNAGNKNVCILARYLEDDVEGSLAGVLYAVGAGKIVLWGPSPEYPLTDEPASSISIMSSLSPAAIDLAEQRRSNLMENTLLLLGLQIPKEADAICRPLPQFLTSPFVKPHIVSLITSAIAAPKPGTELDAFEDTNDKFRFRVLSDSATLMQETRRAATTRSDPSTWQPKHIIVCPNGQLPDREQTPLFDLELFFSALSSARKKEQIPEDVQPWGIGDAMLYGEVVTSTQTMLDKNPRFMGLLPTPLVSLASHQLAGRGRGANVWLSPSGCLQFSLLLRLSLSTFPASKLVFVQYLFALAVAEACRDESVLGDAADPVRLKWPNDIYAVLGDEKRKIGGILINTSFEGGKVDIVIGSGLNVLNPPPITSLSQLVAPDEDHHLSMERTAAAILVKFERMWTVFVQGKGSFEPFMDLYLQRWMHSDQLVTLTTSVPHQRVRITGITPDHGLLRTMPERTGWPSSGSLEYGFIDLQPDGNSFDLMAGMIKRRDATRHLSPMSETPSAKEQLAAHFDKSATAVRAYADEFERTYGRPALRTTSAFFDEYPISSIFIAIFSSLAIIPVITFLALSVFIIVSLSFFALCCAFVVSSAVILFFLSILVLCLIAAFFASGFFTVLAISTYLAYRFVTLVRSRGGEGVRSWAVEAKTRFIPSTRREASDGSAVIVDVKEPPPEDSSLATDPDAKQKDF</sequence>
<dbReference type="Pfam" id="PF09825">
    <property type="entry name" value="BPL_N"/>
    <property type="match status" value="1"/>
</dbReference>
<dbReference type="InterPro" id="IPR004143">
    <property type="entry name" value="BPL_LPL_catalytic"/>
</dbReference>
<dbReference type="PANTHER" id="PTHR12835">
    <property type="entry name" value="BIOTIN PROTEIN LIGASE"/>
    <property type="match status" value="1"/>
</dbReference>
<dbReference type="CDD" id="cd16442">
    <property type="entry name" value="BPL"/>
    <property type="match status" value="1"/>
</dbReference>
<keyword evidence="2" id="KW-0436">Ligase</keyword>
<dbReference type="InterPro" id="IPR019197">
    <property type="entry name" value="Biotin-prot_ligase_N"/>
</dbReference>
<keyword evidence="4" id="KW-0472">Membrane</keyword>
<dbReference type="Proteomes" id="UP000623467">
    <property type="component" value="Unassembled WGS sequence"/>
</dbReference>
<feature type="transmembrane region" description="Helical" evidence="4">
    <location>
        <begin position="776"/>
        <end position="802"/>
    </location>
</feature>
<evidence type="ECO:0000313" key="6">
    <source>
        <dbReference type="EMBL" id="KAF7366726.1"/>
    </source>
</evidence>
<dbReference type="GO" id="GO:0004077">
    <property type="term" value="F:biotin--[biotin carboxyl-carrier protein] ligase activity"/>
    <property type="evidence" value="ECO:0007669"/>
    <property type="project" value="InterPro"/>
</dbReference>
<dbReference type="GO" id="GO:0005737">
    <property type="term" value="C:cytoplasm"/>
    <property type="evidence" value="ECO:0007669"/>
    <property type="project" value="TreeGrafter"/>
</dbReference>
<protein>
    <submittedName>
        <fullName evidence="6">BPL/LPL catalytic domain-containing protein</fullName>
    </submittedName>
</protein>
<comment type="similarity">
    <text evidence="1">Belongs to the biotin--protein ligase family.</text>
</comment>
<evidence type="ECO:0000256" key="4">
    <source>
        <dbReference type="SAM" id="Phobius"/>
    </source>
</evidence>
<dbReference type="Pfam" id="PF03099">
    <property type="entry name" value="BPL_LplA_LipB"/>
    <property type="match status" value="1"/>
</dbReference>
<keyword evidence="4" id="KW-0812">Transmembrane</keyword>
<dbReference type="Pfam" id="PF16015">
    <property type="entry name" value="Promethin"/>
    <property type="match status" value="1"/>
</dbReference>
<dbReference type="EMBL" id="JACAZH010000006">
    <property type="protein sequence ID" value="KAF7366726.1"/>
    <property type="molecule type" value="Genomic_DNA"/>
</dbReference>
<dbReference type="InterPro" id="IPR004408">
    <property type="entry name" value="Biotin_CoA_COase_ligase"/>
</dbReference>
<evidence type="ECO:0000256" key="1">
    <source>
        <dbReference type="ARBA" id="ARBA00009934"/>
    </source>
</evidence>
<proteinExistence type="inferred from homology"/>
<dbReference type="PANTHER" id="PTHR12835:SF5">
    <property type="entry name" value="BIOTIN--PROTEIN LIGASE"/>
    <property type="match status" value="1"/>
</dbReference>
<dbReference type="Gene3D" id="3.30.930.10">
    <property type="entry name" value="Bira Bifunctional Protein, Domain 2"/>
    <property type="match status" value="1"/>
</dbReference>
<feature type="transmembrane region" description="Helical" evidence="4">
    <location>
        <begin position="722"/>
        <end position="741"/>
    </location>
</feature>
<evidence type="ECO:0000259" key="5">
    <source>
        <dbReference type="PROSITE" id="PS51733"/>
    </source>
</evidence>
<dbReference type="SUPFAM" id="SSF55681">
    <property type="entry name" value="Class II aaRS and biotin synthetases"/>
    <property type="match status" value="1"/>
</dbReference>
<dbReference type="AlphaFoldDB" id="A0A8H6YYR0"/>
<evidence type="ECO:0000256" key="2">
    <source>
        <dbReference type="ARBA" id="ARBA00022598"/>
    </source>
</evidence>
<dbReference type="PROSITE" id="PS51733">
    <property type="entry name" value="BPL_LPL_CATALYTIC"/>
    <property type="match status" value="1"/>
</dbReference>
<reference evidence="6" key="1">
    <citation type="submission" date="2020-05" db="EMBL/GenBank/DDBJ databases">
        <title>Mycena genomes resolve the evolution of fungal bioluminescence.</title>
        <authorList>
            <person name="Tsai I.J."/>
        </authorList>
    </citation>
    <scope>NUCLEOTIDE SEQUENCE</scope>
    <source>
        <strain evidence="6">160909Yilan</strain>
    </source>
</reference>
<feature type="domain" description="BPL/LPL catalytic" evidence="5">
    <location>
        <begin position="382"/>
        <end position="580"/>
    </location>
</feature>
<gene>
    <name evidence="6" type="ORF">MSAN_00930700</name>
</gene>
<organism evidence="6 7">
    <name type="scientific">Mycena sanguinolenta</name>
    <dbReference type="NCBI Taxonomy" id="230812"/>
    <lineage>
        <taxon>Eukaryota</taxon>
        <taxon>Fungi</taxon>
        <taxon>Dikarya</taxon>
        <taxon>Basidiomycota</taxon>
        <taxon>Agaricomycotina</taxon>
        <taxon>Agaricomycetes</taxon>
        <taxon>Agaricomycetidae</taxon>
        <taxon>Agaricales</taxon>
        <taxon>Marasmiineae</taxon>
        <taxon>Mycenaceae</taxon>
        <taxon>Mycena</taxon>
    </lineage>
</organism>
<dbReference type="NCBIfam" id="TIGR00121">
    <property type="entry name" value="birA_ligase"/>
    <property type="match status" value="1"/>
</dbReference>